<dbReference type="STRING" id="1450537.A0A395HJ95"/>
<dbReference type="RefSeq" id="XP_025547051.1">
    <property type="nucleotide sequence ID" value="XM_025693064.1"/>
</dbReference>
<reference evidence="2 3" key="1">
    <citation type="submission" date="2018-02" db="EMBL/GenBank/DDBJ databases">
        <title>The genomes of Aspergillus section Nigri reveals drivers in fungal speciation.</title>
        <authorList>
            <consortium name="DOE Joint Genome Institute"/>
            <person name="Vesth T.C."/>
            <person name="Nybo J."/>
            <person name="Theobald S."/>
            <person name="Brandl J."/>
            <person name="Frisvad J.C."/>
            <person name="Nielsen K.F."/>
            <person name="Lyhne E.K."/>
            <person name="Kogle M.E."/>
            <person name="Kuo A."/>
            <person name="Riley R."/>
            <person name="Clum A."/>
            <person name="Nolan M."/>
            <person name="Lipzen A."/>
            <person name="Salamov A."/>
            <person name="Henrissat B."/>
            <person name="Wiebenga A."/>
            <person name="De vries R.P."/>
            <person name="Grigoriev I.V."/>
            <person name="Mortensen U.H."/>
            <person name="Andersen M.R."/>
            <person name="Baker S.E."/>
        </authorList>
    </citation>
    <scope>NUCLEOTIDE SEQUENCE [LARGE SCALE GENOMIC DNA]</scope>
    <source>
        <strain evidence="2 3">CBS 101889</strain>
    </source>
</reference>
<accession>A0A395HJ95</accession>
<proteinExistence type="predicted"/>
<gene>
    <name evidence="2" type="ORF">BO97DRAFT_377519</name>
</gene>
<name>A0A395HJ95_ASPHC</name>
<feature type="transmembrane region" description="Helical" evidence="1">
    <location>
        <begin position="287"/>
        <end position="310"/>
    </location>
</feature>
<sequence length="315" mass="36778">MKMAVHPEAYLETQSRLTTWTDELEFLGYILCELVDADGLSTRGYECHQAADLPTIVDVVQPQLQKPDGRLAQVMRKKELKALRQSIAQAKQIRNQMAHHATPDEQKLRDLESTKRSLCDLFERAIKSVALERETGQIPWSPCCHIYKTYTEQRQPLVVTVPLNDESLLSIRQRVLRDHDSIQEGLLHRRPKHKATEESRQKQKDDYEAAITRRRQKQERHMALQSHSLTEKLQKLEERFDRSQELSYTKLNVIKERMGAEKEIFHRMRTEILKRGVLQPAGDEPTLFMTILLAISSPLWIPCVLIYHLYSRSYV</sequence>
<dbReference type="OrthoDB" id="4499323at2759"/>
<keyword evidence="1" id="KW-1133">Transmembrane helix</keyword>
<evidence type="ECO:0000313" key="2">
    <source>
        <dbReference type="EMBL" id="RAL07897.1"/>
    </source>
</evidence>
<protein>
    <submittedName>
        <fullName evidence="2">Uncharacterized protein</fullName>
    </submittedName>
</protein>
<evidence type="ECO:0000256" key="1">
    <source>
        <dbReference type="SAM" id="Phobius"/>
    </source>
</evidence>
<dbReference type="EMBL" id="KZ824322">
    <property type="protein sequence ID" value="RAL07897.1"/>
    <property type="molecule type" value="Genomic_DNA"/>
</dbReference>
<organism evidence="2 3">
    <name type="scientific">Aspergillus homomorphus (strain CBS 101889)</name>
    <dbReference type="NCBI Taxonomy" id="1450537"/>
    <lineage>
        <taxon>Eukaryota</taxon>
        <taxon>Fungi</taxon>
        <taxon>Dikarya</taxon>
        <taxon>Ascomycota</taxon>
        <taxon>Pezizomycotina</taxon>
        <taxon>Eurotiomycetes</taxon>
        <taxon>Eurotiomycetidae</taxon>
        <taxon>Eurotiales</taxon>
        <taxon>Aspergillaceae</taxon>
        <taxon>Aspergillus</taxon>
        <taxon>Aspergillus subgen. Circumdati</taxon>
    </lineage>
</organism>
<dbReference type="GeneID" id="37197353"/>
<evidence type="ECO:0000313" key="3">
    <source>
        <dbReference type="Proteomes" id="UP000248961"/>
    </source>
</evidence>
<keyword evidence="1" id="KW-0812">Transmembrane</keyword>
<dbReference type="VEuPathDB" id="FungiDB:BO97DRAFT_377519"/>
<dbReference type="Proteomes" id="UP000248961">
    <property type="component" value="Unassembled WGS sequence"/>
</dbReference>
<keyword evidence="3" id="KW-1185">Reference proteome</keyword>
<dbReference type="AlphaFoldDB" id="A0A395HJ95"/>
<keyword evidence="1" id="KW-0472">Membrane</keyword>